<feature type="active site" description="Proton donor/acceptor" evidence="10">
    <location>
        <position position="273"/>
    </location>
</feature>
<evidence type="ECO:0000256" key="3">
    <source>
        <dbReference type="ARBA" id="ARBA00018029"/>
    </source>
</evidence>
<evidence type="ECO:0000256" key="4">
    <source>
        <dbReference type="ARBA" id="ARBA00022723"/>
    </source>
</evidence>
<dbReference type="FunFam" id="3.20.20.140:FF:000004">
    <property type="entry name" value="N-acetylglucosamine-6-phosphate deacetylase"/>
    <property type="match status" value="1"/>
</dbReference>
<reference evidence="14" key="1">
    <citation type="journal article" date="2021" name="PeerJ">
        <title>Extensive microbial diversity within the chicken gut microbiome revealed by metagenomics and culture.</title>
        <authorList>
            <person name="Gilroy R."/>
            <person name="Ravi A."/>
            <person name="Getino M."/>
            <person name="Pursley I."/>
            <person name="Horton D.L."/>
            <person name="Alikhan N.F."/>
            <person name="Baker D."/>
            <person name="Gharbi K."/>
            <person name="Hall N."/>
            <person name="Watson M."/>
            <person name="Adriaenssens E.M."/>
            <person name="Foster-Nyarko E."/>
            <person name="Jarju S."/>
            <person name="Secka A."/>
            <person name="Antonio M."/>
            <person name="Oren A."/>
            <person name="Chaudhuri R.R."/>
            <person name="La Ragione R."/>
            <person name="Hildebrand F."/>
            <person name="Pallen M.J."/>
        </authorList>
    </citation>
    <scope>NUCLEOTIDE SEQUENCE</scope>
    <source>
        <strain evidence="14">ChiBcolR8-3208</strain>
    </source>
</reference>
<evidence type="ECO:0000256" key="8">
    <source>
        <dbReference type="ARBA" id="ARBA00060590"/>
    </source>
</evidence>
<dbReference type="EC" id="3.5.1.25" evidence="2"/>
<sequence length="374" mass="40101">MLLIHAKYLDEDFRLVQGDIEIEDGKILRVGKDLPRKEEDLAVDCAGSYTVVPGFVDVHIHGCAGADTCDATREALEAMAAFLLAHGVTSFCPTTMTTSRETIQAALLAAKDMMDHPMEGGARVVGVNMEGPFIAKERKGAQKEEDILPPDFPLFQRFYEESGGIVRLVDVAPEQPGGLDFVEKASQLCTVSIAHTTADYDQAKAAFDKGVTHATHLFNAMSGLHHRKPGVVGAVFDDSRVRGELICDGFHIHPAVLRAAFRLLGDRALIVSDSMRANGMPEGEAFDLGGQMVTVHQGKALLPDGTIAGSVTNLHQEIKNLVSFGVPFEQAVKAATLLPARAIGLDGEIGSIAPGKRADLVVLDENLDIAAVYH</sequence>
<comment type="similarity">
    <text evidence="1 9">Belongs to the metallo-dependent hydrolases superfamily. NagA family.</text>
</comment>
<dbReference type="InterPro" id="IPR032466">
    <property type="entry name" value="Metal_Hydrolase"/>
</dbReference>
<evidence type="ECO:0000256" key="7">
    <source>
        <dbReference type="ARBA" id="ARBA00047647"/>
    </source>
</evidence>
<dbReference type="Gene3D" id="3.20.20.140">
    <property type="entry name" value="Metal-dependent hydrolases"/>
    <property type="match status" value="1"/>
</dbReference>
<comment type="catalytic activity">
    <reaction evidence="7">
        <text>N-acetyl-D-glucosamine 6-phosphate + H2O = D-glucosamine 6-phosphate + acetate</text>
        <dbReference type="Rhea" id="RHEA:22936"/>
        <dbReference type="ChEBI" id="CHEBI:15377"/>
        <dbReference type="ChEBI" id="CHEBI:30089"/>
        <dbReference type="ChEBI" id="CHEBI:57513"/>
        <dbReference type="ChEBI" id="CHEBI:58725"/>
        <dbReference type="EC" id="3.5.1.25"/>
    </reaction>
</comment>
<dbReference type="PIRSF" id="PIRSF038994">
    <property type="entry name" value="NagA"/>
    <property type="match status" value="1"/>
</dbReference>
<dbReference type="SUPFAM" id="SSF51556">
    <property type="entry name" value="Metallo-dependent hydrolases"/>
    <property type="match status" value="1"/>
</dbReference>
<organism evidence="14 15">
    <name type="scientific">Candidatus Acutalibacter ornithocaccae</name>
    <dbReference type="NCBI Taxonomy" id="2838416"/>
    <lineage>
        <taxon>Bacteria</taxon>
        <taxon>Bacillati</taxon>
        <taxon>Bacillota</taxon>
        <taxon>Clostridia</taxon>
        <taxon>Eubacteriales</taxon>
        <taxon>Acutalibacteraceae</taxon>
        <taxon>Acutalibacter</taxon>
    </lineage>
</organism>
<evidence type="ECO:0000256" key="1">
    <source>
        <dbReference type="ARBA" id="ARBA00010716"/>
    </source>
</evidence>
<keyword evidence="6 9" id="KW-0119">Carbohydrate metabolism</keyword>
<feature type="binding site" evidence="11">
    <location>
        <position position="141"/>
    </location>
    <ligand>
        <name>substrate</name>
    </ligand>
</feature>
<evidence type="ECO:0000313" key="15">
    <source>
        <dbReference type="Proteomes" id="UP000824214"/>
    </source>
</evidence>
<dbReference type="CDD" id="cd00854">
    <property type="entry name" value="NagA"/>
    <property type="match status" value="1"/>
</dbReference>
<dbReference type="GO" id="GO:0046872">
    <property type="term" value="F:metal ion binding"/>
    <property type="evidence" value="ECO:0007669"/>
    <property type="project" value="UniProtKB-KW"/>
</dbReference>
<dbReference type="InterPro" id="IPR006680">
    <property type="entry name" value="Amidohydro-rel"/>
</dbReference>
<dbReference type="InterPro" id="IPR003764">
    <property type="entry name" value="GlcNAc_6-P_deAcase"/>
</dbReference>
<feature type="binding site" evidence="11">
    <location>
        <begin position="219"/>
        <end position="220"/>
    </location>
    <ligand>
        <name>substrate</name>
    </ligand>
</feature>
<reference evidence="14" key="2">
    <citation type="submission" date="2021-04" db="EMBL/GenBank/DDBJ databases">
        <authorList>
            <person name="Gilroy R."/>
        </authorList>
    </citation>
    <scope>NUCLEOTIDE SEQUENCE</scope>
    <source>
        <strain evidence="14">ChiBcolR8-3208</strain>
    </source>
</reference>
<dbReference type="SUPFAM" id="SSF51338">
    <property type="entry name" value="Composite domain of metallo-dependent hydrolases"/>
    <property type="match status" value="1"/>
</dbReference>
<evidence type="ECO:0000256" key="10">
    <source>
        <dbReference type="PIRSR" id="PIRSR038994-1"/>
    </source>
</evidence>
<evidence type="ECO:0000256" key="11">
    <source>
        <dbReference type="PIRSR" id="PIRSR038994-2"/>
    </source>
</evidence>
<feature type="binding site" evidence="12">
    <location>
        <position position="130"/>
    </location>
    <ligand>
        <name>Zn(2+)</name>
        <dbReference type="ChEBI" id="CHEBI:29105"/>
    </ligand>
</feature>
<evidence type="ECO:0000256" key="12">
    <source>
        <dbReference type="PIRSR" id="PIRSR038994-3"/>
    </source>
</evidence>
<comment type="cofactor">
    <cofactor evidence="12">
        <name>a divalent metal cation</name>
        <dbReference type="ChEBI" id="CHEBI:60240"/>
    </cofactor>
    <text evidence="12">Binds 1 divalent metal cation per subunit.</text>
</comment>
<dbReference type="Proteomes" id="UP000824214">
    <property type="component" value="Unassembled WGS sequence"/>
</dbReference>
<comment type="pathway">
    <text evidence="8">Amino-sugar metabolism; N-acetylneuraminate degradation; D-fructose 6-phosphate from N-acetylneuraminate: step 4/5.</text>
</comment>
<dbReference type="Pfam" id="PF01979">
    <property type="entry name" value="Amidohydro_1"/>
    <property type="match status" value="1"/>
</dbReference>
<dbReference type="AlphaFoldDB" id="A0A9D2LY74"/>
<evidence type="ECO:0000259" key="13">
    <source>
        <dbReference type="Pfam" id="PF01979"/>
    </source>
</evidence>
<dbReference type="GO" id="GO:0006046">
    <property type="term" value="P:N-acetylglucosamine catabolic process"/>
    <property type="evidence" value="ECO:0007669"/>
    <property type="project" value="TreeGrafter"/>
</dbReference>
<feature type="domain" description="Amidohydrolase-related" evidence="13">
    <location>
        <begin position="50"/>
        <end position="365"/>
    </location>
</feature>
<evidence type="ECO:0000256" key="2">
    <source>
        <dbReference type="ARBA" id="ARBA00011899"/>
    </source>
</evidence>
<dbReference type="NCBIfam" id="TIGR00221">
    <property type="entry name" value="nagA"/>
    <property type="match status" value="1"/>
</dbReference>
<dbReference type="EMBL" id="DWXZ01000166">
    <property type="protein sequence ID" value="HJB37950.1"/>
    <property type="molecule type" value="Genomic_DNA"/>
</dbReference>
<dbReference type="PANTHER" id="PTHR11113:SF14">
    <property type="entry name" value="N-ACETYLGLUCOSAMINE-6-PHOSPHATE DEACETYLASE"/>
    <property type="match status" value="1"/>
</dbReference>
<keyword evidence="4 12" id="KW-0479">Metal-binding</keyword>
<gene>
    <name evidence="14" type="primary">nagA</name>
    <name evidence="14" type="ORF">H9942_07780</name>
</gene>
<evidence type="ECO:0000256" key="5">
    <source>
        <dbReference type="ARBA" id="ARBA00022801"/>
    </source>
</evidence>
<keyword evidence="5 9" id="KW-0378">Hydrolase</keyword>
<feature type="binding site" evidence="11">
    <location>
        <position position="227"/>
    </location>
    <ligand>
        <name>substrate</name>
    </ligand>
</feature>
<dbReference type="PANTHER" id="PTHR11113">
    <property type="entry name" value="N-ACETYLGLUCOSAMINE-6-PHOSPHATE DEACETYLASE"/>
    <property type="match status" value="1"/>
</dbReference>
<comment type="caution">
    <text evidence="14">The sequence shown here is derived from an EMBL/GenBank/DDBJ whole genome shotgun (WGS) entry which is preliminary data.</text>
</comment>
<feature type="binding site" evidence="11">
    <location>
        <begin position="307"/>
        <end position="309"/>
    </location>
    <ligand>
        <name>substrate</name>
    </ligand>
</feature>
<accession>A0A9D2LY74</accession>
<evidence type="ECO:0000256" key="6">
    <source>
        <dbReference type="ARBA" id="ARBA00023277"/>
    </source>
</evidence>
<feature type="binding site" evidence="11">
    <location>
        <position position="251"/>
    </location>
    <ligand>
        <name>substrate</name>
    </ligand>
</feature>
<protein>
    <recommendedName>
        <fullName evidence="3">N-acetylglucosamine-6-phosphate deacetylase</fullName>
        <ecNumber evidence="2">3.5.1.25</ecNumber>
    </recommendedName>
</protein>
<name>A0A9D2LY74_9FIRM</name>
<proteinExistence type="inferred from homology"/>
<feature type="binding site" evidence="12">
    <location>
        <position position="195"/>
    </location>
    <ligand>
        <name>Zn(2+)</name>
        <dbReference type="ChEBI" id="CHEBI:29105"/>
    </ligand>
</feature>
<dbReference type="InterPro" id="IPR011059">
    <property type="entry name" value="Metal-dep_hydrolase_composite"/>
</dbReference>
<evidence type="ECO:0000256" key="9">
    <source>
        <dbReference type="PIRNR" id="PIRNR038994"/>
    </source>
</evidence>
<feature type="binding site" evidence="12">
    <location>
        <position position="216"/>
    </location>
    <ligand>
        <name>Zn(2+)</name>
        <dbReference type="ChEBI" id="CHEBI:29105"/>
    </ligand>
</feature>
<dbReference type="GO" id="GO:0008448">
    <property type="term" value="F:N-acetylglucosamine-6-phosphate deacetylase activity"/>
    <property type="evidence" value="ECO:0007669"/>
    <property type="project" value="UniProtKB-EC"/>
</dbReference>
<evidence type="ECO:0000313" key="14">
    <source>
        <dbReference type="EMBL" id="HJB37950.1"/>
    </source>
</evidence>
<dbReference type="Gene3D" id="2.30.40.10">
    <property type="entry name" value="Urease, subunit C, domain 1"/>
    <property type="match status" value="1"/>
</dbReference>